<organism evidence="1 2">
    <name type="scientific">Prochlorococcus phage P-HM1</name>
    <dbReference type="NCBI Taxonomy" id="445700"/>
    <lineage>
        <taxon>Viruses</taxon>
        <taxon>Duplodnaviria</taxon>
        <taxon>Heunggongvirae</taxon>
        <taxon>Uroviricota</taxon>
        <taxon>Caudoviricetes</taxon>
        <taxon>Eurybiavirus</taxon>
        <taxon>Eurybiavirus PHM2</taxon>
    </lineage>
</organism>
<sequence length="95" mass="11092">MPKHNFKVGDLVTYIDHTNNNTYNKSDISFISSEYIVVCIHRELKTPEEAAHAVSKWREVKILVYSEYWNNLIPRTQNDSIQESPISNPQARRDS</sequence>
<name>E3SMM8_9CAUD</name>
<accession>E3SMM8</accession>
<gene>
    <name evidence="1" type="ORF">PHM1_047</name>
</gene>
<dbReference type="RefSeq" id="YP_004322472.1">
    <property type="nucleotide sequence ID" value="NC_015280.1"/>
</dbReference>
<reference evidence="1 2" key="1">
    <citation type="journal article" date="2010" name="Environ. Microbiol.">
        <title>Genomic analysis of oceanic cyanobacterial myoviruses compared with T4-like myoviruses from diverse hosts and environments.</title>
        <authorList>
            <person name="Sullivan M.B."/>
            <person name="Huang K.H."/>
            <person name="Ignacio-Espinoza J.C."/>
            <person name="Berlin A.M."/>
            <person name="Kelly L."/>
            <person name="Weigele P.R."/>
            <person name="DeFrancesco A.S."/>
            <person name="Kern S.E."/>
            <person name="Thompson L.R."/>
            <person name="Young S."/>
            <person name="Yandava C."/>
            <person name="Fu R."/>
            <person name="Krastins B."/>
            <person name="Chase M."/>
            <person name="Sarracino D."/>
            <person name="Osburne M.S."/>
            <person name="Henn M.R."/>
            <person name="Chisholm S.W."/>
        </authorList>
    </citation>
    <scope>NUCLEOTIDE SEQUENCE [LARGE SCALE GENOMIC DNA]</scope>
    <source>
        <strain evidence="1">M4-247</strain>
    </source>
</reference>
<dbReference type="GeneID" id="10326960"/>
<proteinExistence type="predicted"/>
<dbReference type="EMBL" id="GU071101">
    <property type="protein sequence ID" value="ADO98671.1"/>
    <property type="molecule type" value="Genomic_DNA"/>
</dbReference>
<protein>
    <submittedName>
        <fullName evidence="1">Uncharacterized protein</fullName>
    </submittedName>
</protein>
<evidence type="ECO:0000313" key="2">
    <source>
        <dbReference type="Proteomes" id="UP000006530"/>
    </source>
</evidence>
<dbReference type="KEGG" id="vg:10326960"/>
<keyword evidence="2" id="KW-1185">Reference proteome</keyword>
<evidence type="ECO:0000313" key="1">
    <source>
        <dbReference type="EMBL" id="ADO98671.1"/>
    </source>
</evidence>
<dbReference type="OrthoDB" id="26537at10239"/>
<dbReference type="Proteomes" id="UP000006530">
    <property type="component" value="Segment"/>
</dbReference>